<dbReference type="EMBL" id="JACAZI010000025">
    <property type="protein sequence ID" value="KAF7335135.1"/>
    <property type="molecule type" value="Genomic_DNA"/>
</dbReference>
<accession>A0A8H6X6T5</accession>
<evidence type="ECO:0000313" key="2">
    <source>
        <dbReference type="Proteomes" id="UP000620124"/>
    </source>
</evidence>
<protein>
    <submittedName>
        <fullName evidence="1">Uncharacterized protein</fullName>
    </submittedName>
</protein>
<evidence type="ECO:0000313" key="1">
    <source>
        <dbReference type="EMBL" id="KAF7335135.1"/>
    </source>
</evidence>
<dbReference type="Proteomes" id="UP000620124">
    <property type="component" value="Unassembled WGS sequence"/>
</dbReference>
<gene>
    <name evidence="1" type="ORF">MVEN_02264400</name>
</gene>
<organism evidence="1 2">
    <name type="scientific">Mycena venus</name>
    <dbReference type="NCBI Taxonomy" id="2733690"/>
    <lineage>
        <taxon>Eukaryota</taxon>
        <taxon>Fungi</taxon>
        <taxon>Dikarya</taxon>
        <taxon>Basidiomycota</taxon>
        <taxon>Agaricomycotina</taxon>
        <taxon>Agaricomycetes</taxon>
        <taxon>Agaricomycetidae</taxon>
        <taxon>Agaricales</taxon>
        <taxon>Marasmiineae</taxon>
        <taxon>Mycenaceae</taxon>
        <taxon>Mycena</taxon>
    </lineage>
</organism>
<dbReference type="AlphaFoldDB" id="A0A8H6X6T5"/>
<keyword evidence="2" id="KW-1185">Reference proteome</keyword>
<name>A0A8H6X6T5_9AGAR</name>
<reference evidence="1" key="1">
    <citation type="submission" date="2020-05" db="EMBL/GenBank/DDBJ databases">
        <title>Mycena genomes resolve the evolution of fungal bioluminescence.</title>
        <authorList>
            <person name="Tsai I.J."/>
        </authorList>
    </citation>
    <scope>NUCLEOTIDE SEQUENCE</scope>
    <source>
        <strain evidence="1">CCC161011</strain>
    </source>
</reference>
<comment type="caution">
    <text evidence="1">The sequence shown here is derived from an EMBL/GenBank/DDBJ whole genome shotgun (WGS) entry which is preliminary data.</text>
</comment>
<sequence length="232" mass="25840">MSSPWPGPAFCDCDRERAEVTEPEALTLAQRPFRGADAHDIIPSPPPVPSFHYCTSCHTAHDPTLAHGEGIETPRRIDADSIERAWALSNPHPAVGREMRAGPRLSLHQVFGDFHEPYAHALVSALDSVRILRLSHEMCRRHLRIRTVGLVAFKRGRGVLSRIKHNLARAQQRAAHLSTPSVKRAHSEDGGDDAIIPARPLKMLLVPSRVLCLCRDSHCMYLSPVMQCTHIF</sequence>
<proteinExistence type="predicted"/>